<protein>
    <recommendedName>
        <fullName evidence="2">pyridoxal kinase</fullName>
        <ecNumber evidence="2">2.7.1.35</ecNumber>
    </recommendedName>
    <alternativeName>
        <fullName evidence="10">PN/PL/PM kinase</fullName>
    </alternativeName>
    <alternativeName>
        <fullName evidence="11">Pyridoxal kinase</fullName>
    </alternativeName>
    <alternativeName>
        <fullName evidence="9">Pyridoxamine kinase</fullName>
    </alternativeName>
    <alternativeName>
        <fullName evidence="12">Vitamin B6 kinase</fullName>
    </alternativeName>
</protein>
<evidence type="ECO:0000313" key="15">
    <source>
        <dbReference type="EMBL" id="PTX63287.1"/>
    </source>
</evidence>
<comment type="caution">
    <text evidence="15">The sequence shown here is derived from an EMBL/GenBank/DDBJ whole genome shotgun (WGS) entry which is preliminary data.</text>
</comment>
<dbReference type="GO" id="GO:0008972">
    <property type="term" value="F:phosphomethylpyrimidine kinase activity"/>
    <property type="evidence" value="ECO:0007669"/>
    <property type="project" value="InterPro"/>
</dbReference>
<dbReference type="Gene3D" id="3.40.1190.20">
    <property type="match status" value="1"/>
</dbReference>
<keyword evidence="4" id="KW-0479">Metal-binding</keyword>
<dbReference type="GO" id="GO:0009228">
    <property type="term" value="P:thiamine biosynthetic process"/>
    <property type="evidence" value="ECO:0007669"/>
    <property type="project" value="InterPro"/>
</dbReference>
<dbReference type="OrthoDB" id="9810880at2"/>
<dbReference type="GO" id="GO:0005524">
    <property type="term" value="F:ATP binding"/>
    <property type="evidence" value="ECO:0007669"/>
    <property type="project" value="UniProtKB-KW"/>
</dbReference>
<dbReference type="NCBIfam" id="TIGR00097">
    <property type="entry name" value="HMP-P_kinase"/>
    <property type="match status" value="1"/>
</dbReference>
<evidence type="ECO:0000256" key="6">
    <source>
        <dbReference type="ARBA" id="ARBA00022777"/>
    </source>
</evidence>
<evidence type="ECO:0000256" key="8">
    <source>
        <dbReference type="ARBA" id="ARBA00022842"/>
    </source>
</evidence>
<evidence type="ECO:0000313" key="16">
    <source>
        <dbReference type="Proteomes" id="UP000244240"/>
    </source>
</evidence>
<evidence type="ECO:0000256" key="12">
    <source>
        <dbReference type="ARBA" id="ARBA00042531"/>
    </source>
</evidence>
<evidence type="ECO:0000256" key="9">
    <source>
        <dbReference type="ARBA" id="ARBA00042307"/>
    </source>
</evidence>
<evidence type="ECO:0000256" key="1">
    <source>
        <dbReference type="ARBA" id="ARBA00009879"/>
    </source>
</evidence>
<keyword evidence="5" id="KW-0547">Nucleotide-binding</keyword>
<evidence type="ECO:0000256" key="3">
    <source>
        <dbReference type="ARBA" id="ARBA00022679"/>
    </source>
</evidence>
<gene>
    <name evidence="15" type="ORF">C8P63_104132</name>
</gene>
<dbReference type="FunFam" id="3.40.1190.20:FF:000003">
    <property type="entry name" value="Phosphomethylpyrimidine kinase ThiD"/>
    <property type="match status" value="1"/>
</dbReference>
<evidence type="ECO:0000256" key="2">
    <source>
        <dbReference type="ARBA" id="ARBA00012104"/>
    </source>
</evidence>
<keyword evidence="7" id="KW-0067">ATP-binding</keyword>
<keyword evidence="6 15" id="KW-0418">Kinase</keyword>
<dbReference type="CDD" id="cd01169">
    <property type="entry name" value="HMPP_kinase"/>
    <property type="match status" value="1"/>
</dbReference>
<evidence type="ECO:0000256" key="4">
    <source>
        <dbReference type="ARBA" id="ARBA00022723"/>
    </source>
</evidence>
<dbReference type="SUPFAM" id="SSF53613">
    <property type="entry name" value="Ribokinase-like"/>
    <property type="match status" value="1"/>
</dbReference>
<keyword evidence="8" id="KW-0460">Magnesium</keyword>
<dbReference type="AlphaFoldDB" id="A0A2T6C4S7"/>
<evidence type="ECO:0000256" key="13">
    <source>
        <dbReference type="ARBA" id="ARBA00049293"/>
    </source>
</evidence>
<dbReference type="GO" id="GO:0005829">
    <property type="term" value="C:cytosol"/>
    <property type="evidence" value="ECO:0007669"/>
    <property type="project" value="TreeGrafter"/>
</dbReference>
<evidence type="ECO:0000256" key="7">
    <source>
        <dbReference type="ARBA" id="ARBA00022840"/>
    </source>
</evidence>
<evidence type="ECO:0000256" key="10">
    <source>
        <dbReference type="ARBA" id="ARBA00042348"/>
    </source>
</evidence>
<organism evidence="15 16">
    <name type="scientific">Melghirimyces profundicolus</name>
    <dbReference type="NCBI Taxonomy" id="1242148"/>
    <lineage>
        <taxon>Bacteria</taxon>
        <taxon>Bacillati</taxon>
        <taxon>Bacillota</taxon>
        <taxon>Bacilli</taxon>
        <taxon>Bacillales</taxon>
        <taxon>Thermoactinomycetaceae</taxon>
        <taxon>Melghirimyces</taxon>
    </lineage>
</organism>
<comment type="catalytic activity">
    <reaction evidence="13">
        <text>pyridoxal + ATP = pyridoxal 5'-phosphate + ADP + H(+)</text>
        <dbReference type="Rhea" id="RHEA:10224"/>
        <dbReference type="ChEBI" id="CHEBI:15378"/>
        <dbReference type="ChEBI" id="CHEBI:17310"/>
        <dbReference type="ChEBI" id="CHEBI:30616"/>
        <dbReference type="ChEBI" id="CHEBI:456216"/>
        <dbReference type="ChEBI" id="CHEBI:597326"/>
        <dbReference type="EC" id="2.7.1.35"/>
    </reaction>
</comment>
<dbReference type="Pfam" id="PF08543">
    <property type="entry name" value="Phos_pyr_kin"/>
    <property type="match status" value="1"/>
</dbReference>
<dbReference type="GO" id="GO:0046872">
    <property type="term" value="F:metal ion binding"/>
    <property type="evidence" value="ECO:0007669"/>
    <property type="project" value="UniProtKB-KW"/>
</dbReference>
<dbReference type="InterPro" id="IPR004399">
    <property type="entry name" value="HMP/HMP-P_kinase_dom"/>
</dbReference>
<dbReference type="PANTHER" id="PTHR20858:SF19">
    <property type="entry name" value="PYRIDOXINE KINASE"/>
    <property type="match status" value="1"/>
</dbReference>
<keyword evidence="16" id="KW-1185">Reference proteome</keyword>
<evidence type="ECO:0000256" key="5">
    <source>
        <dbReference type="ARBA" id="ARBA00022741"/>
    </source>
</evidence>
<dbReference type="GO" id="GO:0008478">
    <property type="term" value="F:pyridoxal kinase activity"/>
    <property type="evidence" value="ECO:0007669"/>
    <property type="project" value="UniProtKB-EC"/>
</dbReference>
<proteinExistence type="inferred from homology"/>
<dbReference type="RefSeq" id="WP_108022118.1">
    <property type="nucleotide sequence ID" value="NZ_QBKR01000004.1"/>
</dbReference>
<sequence>MEYRAMSVAGSNSLGGAGIQADLKTFQELDVFGMGVITAIVTLFPDGKRDLFPQSAETVAAQLDSGVEGMGVDALKTGMLYSSEVIRLVVDRVKKFGLDRLVVDPVIVTKTGGNLLHEEALKAVREELIPLAKVVTPNLPEAEKLTGMTIRSLEEMKEAARRLHVLGPDYVLVKGGRLEGEKALDVLYDGKYVVVLEADRIDTPHTNGAGCTLSAAITAELAKGNPVETAVQIAKSFVTEAIREAWDREEGVGPVNHWAYRRRNT</sequence>
<dbReference type="InterPro" id="IPR013749">
    <property type="entry name" value="PM/HMP-P_kinase-1"/>
</dbReference>
<dbReference type="PANTHER" id="PTHR20858">
    <property type="entry name" value="PHOSPHOMETHYLPYRIMIDINE KINASE"/>
    <property type="match status" value="1"/>
</dbReference>
<keyword evidence="3" id="KW-0808">Transferase</keyword>
<dbReference type="InterPro" id="IPR029056">
    <property type="entry name" value="Ribokinase-like"/>
</dbReference>
<evidence type="ECO:0000256" key="11">
    <source>
        <dbReference type="ARBA" id="ARBA00042396"/>
    </source>
</evidence>
<dbReference type="EMBL" id="QBKR01000004">
    <property type="protein sequence ID" value="PTX63287.1"/>
    <property type="molecule type" value="Genomic_DNA"/>
</dbReference>
<dbReference type="Proteomes" id="UP000244240">
    <property type="component" value="Unassembled WGS sequence"/>
</dbReference>
<accession>A0A2T6C4S7</accession>
<dbReference type="EC" id="2.7.1.35" evidence="2"/>
<reference evidence="15 16" key="1">
    <citation type="submission" date="2018-04" db="EMBL/GenBank/DDBJ databases">
        <title>Genomic Encyclopedia of Archaeal and Bacterial Type Strains, Phase II (KMG-II): from individual species to whole genera.</title>
        <authorList>
            <person name="Goeker M."/>
        </authorList>
    </citation>
    <scope>NUCLEOTIDE SEQUENCE [LARGE SCALE GENOMIC DNA]</scope>
    <source>
        <strain evidence="15 16">DSM 45787</strain>
    </source>
</reference>
<evidence type="ECO:0000259" key="14">
    <source>
        <dbReference type="Pfam" id="PF08543"/>
    </source>
</evidence>
<comment type="similarity">
    <text evidence="1">Belongs to the ThiD family.</text>
</comment>
<name>A0A2T6C4S7_9BACL</name>
<dbReference type="GO" id="GO:0008902">
    <property type="term" value="F:hydroxymethylpyrimidine kinase activity"/>
    <property type="evidence" value="ECO:0007669"/>
    <property type="project" value="TreeGrafter"/>
</dbReference>
<feature type="domain" description="Pyridoxamine kinase/Phosphomethylpyrimidine kinase" evidence="14">
    <location>
        <begin position="13"/>
        <end position="256"/>
    </location>
</feature>